<keyword evidence="2" id="KW-0436">Ligase</keyword>
<evidence type="ECO:0000313" key="2">
    <source>
        <dbReference type="EMBL" id="STG52125.1"/>
    </source>
</evidence>
<evidence type="ECO:0000259" key="1">
    <source>
        <dbReference type="Pfam" id="PF04183"/>
    </source>
</evidence>
<dbReference type="Proteomes" id="UP000254817">
    <property type="component" value="Unassembled WGS sequence"/>
</dbReference>
<proteinExistence type="predicted"/>
<dbReference type="Pfam" id="PF04183">
    <property type="entry name" value="IucA_IucC"/>
    <property type="match status" value="1"/>
</dbReference>
<dbReference type="GO" id="GO:0019290">
    <property type="term" value="P:siderophore biosynthetic process"/>
    <property type="evidence" value="ECO:0007669"/>
    <property type="project" value="InterPro"/>
</dbReference>
<sequence>MIWRCDNEMDIHQLLTAAMDPQEFARFSQVWQENGLDHNWLPLPVHPWQWQQKIATDFIADFAEGRMVSLGEFGDQWLAQQSLAYPDQRQSPGWAGYQAASDHLQHLMLPGDSWQIHRCRTTGFTLATTGFCDRRYPGAKRCSDPW</sequence>
<organism evidence="2 3">
    <name type="scientific">Escherichia coli</name>
    <dbReference type="NCBI Taxonomy" id="562"/>
    <lineage>
        <taxon>Bacteria</taxon>
        <taxon>Pseudomonadati</taxon>
        <taxon>Pseudomonadota</taxon>
        <taxon>Gammaproteobacteria</taxon>
        <taxon>Enterobacterales</taxon>
        <taxon>Enterobacteriaceae</taxon>
        <taxon>Escherichia</taxon>
    </lineage>
</organism>
<gene>
    <name evidence="2" type="primary">iucC_2</name>
    <name evidence="2" type="ORF">NCTC11112_02616</name>
</gene>
<name>A0A376MQ66_ECOLX</name>
<evidence type="ECO:0000313" key="3">
    <source>
        <dbReference type="Proteomes" id="UP000254817"/>
    </source>
</evidence>
<dbReference type="EMBL" id="UGAW01000001">
    <property type="protein sequence ID" value="STG52125.1"/>
    <property type="molecule type" value="Genomic_DNA"/>
</dbReference>
<accession>A0A376MQ66</accession>
<dbReference type="AlphaFoldDB" id="A0A376MQ66"/>
<feature type="domain" description="Aerobactin siderophore biosynthesis IucA/IucC N-terminal" evidence="1">
    <location>
        <begin position="6"/>
        <end position="83"/>
    </location>
</feature>
<reference evidence="2 3" key="1">
    <citation type="submission" date="2018-06" db="EMBL/GenBank/DDBJ databases">
        <authorList>
            <consortium name="Pathogen Informatics"/>
            <person name="Doyle S."/>
        </authorList>
    </citation>
    <scope>NUCLEOTIDE SEQUENCE [LARGE SCALE GENOMIC DNA]</scope>
    <source>
        <strain evidence="2 3">NCTC11112</strain>
    </source>
</reference>
<dbReference type="PANTHER" id="PTHR34384">
    <property type="entry name" value="L-2,3-DIAMINOPROPANOATE--CITRATE LIGASE"/>
    <property type="match status" value="1"/>
</dbReference>
<dbReference type="InterPro" id="IPR007310">
    <property type="entry name" value="Aerobactin_biosyn_IucA/IucC_N"/>
</dbReference>
<protein>
    <submittedName>
        <fullName evidence="2">Aerobactin siderophore biosynthesis protein</fullName>
        <ecNumber evidence="2">6.3.2.-</ecNumber>
    </submittedName>
</protein>
<dbReference type="InterPro" id="IPR037455">
    <property type="entry name" value="LucA/IucC-like"/>
</dbReference>
<dbReference type="GO" id="GO:0016874">
    <property type="term" value="F:ligase activity"/>
    <property type="evidence" value="ECO:0007669"/>
    <property type="project" value="UniProtKB-KW"/>
</dbReference>
<dbReference type="PANTHER" id="PTHR34384:SF6">
    <property type="entry name" value="STAPHYLOFERRIN B SYNTHASE"/>
    <property type="match status" value="1"/>
</dbReference>
<dbReference type="EC" id="6.3.2.-" evidence="2"/>